<keyword evidence="2" id="KW-0256">Endoplasmic reticulum</keyword>
<evidence type="ECO:0000313" key="9">
    <source>
        <dbReference type="Proteomes" id="UP001054902"/>
    </source>
</evidence>
<proteinExistence type="predicted"/>
<feature type="coiled-coil region" evidence="5">
    <location>
        <begin position="751"/>
        <end position="778"/>
    </location>
</feature>
<dbReference type="PRINTS" id="PR00301">
    <property type="entry name" value="HEATSHOCK70"/>
</dbReference>
<dbReference type="CDD" id="cd10230">
    <property type="entry name" value="ASKHA_NBD_HSP70_HYOU1"/>
    <property type="match status" value="1"/>
</dbReference>
<organism evidence="8 9">
    <name type="scientific">Chaetoceros tenuissimus</name>
    <dbReference type="NCBI Taxonomy" id="426638"/>
    <lineage>
        <taxon>Eukaryota</taxon>
        <taxon>Sar</taxon>
        <taxon>Stramenopiles</taxon>
        <taxon>Ochrophyta</taxon>
        <taxon>Bacillariophyta</taxon>
        <taxon>Coscinodiscophyceae</taxon>
        <taxon>Chaetocerotophycidae</taxon>
        <taxon>Chaetocerotales</taxon>
        <taxon>Chaetocerotaceae</taxon>
        <taxon>Chaetoceros</taxon>
    </lineage>
</organism>
<dbReference type="InterPro" id="IPR013126">
    <property type="entry name" value="Hsp_70_fam"/>
</dbReference>
<dbReference type="InterPro" id="IPR043129">
    <property type="entry name" value="ATPase_NBD"/>
</dbReference>
<keyword evidence="3" id="KW-0067">ATP-binding</keyword>
<evidence type="ECO:0000256" key="2">
    <source>
        <dbReference type="ARBA" id="ARBA00022824"/>
    </source>
</evidence>
<dbReference type="PANTHER" id="PTHR45639:SF3">
    <property type="entry name" value="HYPOXIA UP-REGULATED PROTEIN 1"/>
    <property type="match status" value="1"/>
</dbReference>
<dbReference type="Gene3D" id="1.20.1270.10">
    <property type="match status" value="1"/>
</dbReference>
<dbReference type="FunFam" id="3.90.640.10:FF:000004">
    <property type="entry name" value="Heat shock 70 kDa protein 4"/>
    <property type="match status" value="1"/>
</dbReference>
<dbReference type="Pfam" id="PF00012">
    <property type="entry name" value="HSP70"/>
    <property type="match status" value="1"/>
</dbReference>
<name>A0AAD3D721_9STRA</name>
<dbReference type="GO" id="GO:0140662">
    <property type="term" value="F:ATP-dependent protein folding chaperone"/>
    <property type="evidence" value="ECO:0007669"/>
    <property type="project" value="InterPro"/>
</dbReference>
<dbReference type="PANTHER" id="PTHR45639">
    <property type="entry name" value="HSC70CB, ISOFORM G-RELATED"/>
    <property type="match status" value="1"/>
</dbReference>
<evidence type="ECO:0000256" key="5">
    <source>
        <dbReference type="SAM" id="Coils"/>
    </source>
</evidence>
<evidence type="ECO:0000256" key="1">
    <source>
        <dbReference type="ARBA" id="ARBA00022741"/>
    </source>
</evidence>
<dbReference type="SUPFAM" id="SSF100934">
    <property type="entry name" value="Heat shock protein 70kD (HSP70), C-terminal subdomain"/>
    <property type="match status" value="1"/>
</dbReference>
<gene>
    <name evidence="8" type="ORF">CTEN210_15573</name>
</gene>
<evidence type="ECO:0000256" key="6">
    <source>
        <dbReference type="SAM" id="MobiDB-lite"/>
    </source>
</evidence>
<keyword evidence="9" id="KW-1185">Reference proteome</keyword>
<sequence>MKLFTLLPFLLPTSIVAKTILGVDLGSLYMKVALVQRNSPLEIVTNLHAKRKTEQMVLFDAGTRFYGADANSLIGRKPHLTPQAMSVLLGRHADHPSVQVLAERHFPITPSYNETRSGVCLTVDGKEFTPEELVAMVLTHARDITNAFGVQGEVRDCVLTVPSFYTQHERRALLDAAYLANLNVLALIDENTAAGLHYGIDRIEDEPQNIMFYNMGASALQVSVMQFYSYDRKESKFAKARKVGAFQVLGKAWDASVGGMAFDARIVDFMADEFNEIWNKKRNDGETKDVRNYPRPMAKLRIQANKVKHVLSANNDVPIFIDALYDDTNYQSHMTRATFEEICHDLLERSTEPITKALKAANLTLSDINGVELIGGGMRVPKIQESIQHTLGDSLELGLHINSDESMALGAAFHGANVSTAFKVRHVGMTDINPFPITVSLSELDGEAKEGEDAWSKHATIFKANGKVGVKKTIAFTHSKDIDCSVDYDESEYIPEGTESSIEKYSVSGIAEFAKEMEEKGLAAPKVSLQFELSTSGIVKLVKAEAAVEEIYTVTEEVEVDDEDATEEEGKAEEATETKEETPEAEDAASKDAESSEEKKDDTATAEKEEEKPKKKTISVEKEKKKVHKRKMTVKSYHVGSIRPYSEEIMAESKAKLDELARIDKERMMLEEIRNTYESYIYLIKNKLSDFEDEIAAISTEEQREALLKSASEAEDWMYDEGYDADLETYKTKYEELSAPAEKVFFRMTEVSAREEAVQELSKKLDKVEALMEKWVTSMPQVTEEERGEVIAKVNEIRAWITEKTEAQAAADPSTDPVFTSAEVPLQTVDLQKIVGKLSKKPKPAPKKEEEKKNETETESEEKKEDSTESSDDKKSEDSDEAKKEEEESKEEEKEGDEL</sequence>
<dbReference type="Gene3D" id="3.30.420.40">
    <property type="match status" value="2"/>
</dbReference>
<dbReference type="InterPro" id="IPR029048">
    <property type="entry name" value="HSP70_C_sf"/>
</dbReference>
<dbReference type="Gene3D" id="3.30.30.30">
    <property type="match status" value="1"/>
</dbReference>
<feature type="compositionally biased region" description="Basic and acidic residues" evidence="6">
    <location>
        <begin position="568"/>
        <end position="624"/>
    </location>
</feature>
<evidence type="ECO:0000313" key="8">
    <source>
        <dbReference type="EMBL" id="GFH59097.1"/>
    </source>
</evidence>
<protein>
    <submittedName>
        <fullName evidence="8">Uncharacterized protein</fullName>
    </submittedName>
</protein>
<dbReference type="AlphaFoldDB" id="A0AAD3D721"/>
<dbReference type="Gene3D" id="3.90.640.10">
    <property type="entry name" value="Actin, Chain A, domain 4"/>
    <property type="match status" value="1"/>
</dbReference>
<feature type="signal peptide" evidence="7">
    <location>
        <begin position="1"/>
        <end position="17"/>
    </location>
</feature>
<dbReference type="InterPro" id="IPR029047">
    <property type="entry name" value="HSP70_peptide-bd_sf"/>
</dbReference>
<keyword evidence="5" id="KW-0175">Coiled coil</keyword>
<dbReference type="GO" id="GO:0034663">
    <property type="term" value="C:endoplasmic reticulum chaperone complex"/>
    <property type="evidence" value="ECO:0007669"/>
    <property type="project" value="TreeGrafter"/>
</dbReference>
<feature type="compositionally biased region" description="Basic and acidic residues" evidence="6">
    <location>
        <begin position="846"/>
        <end position="893"/>
    </location>
</feature>
<evidence type="ECO:0000256" key="4">
    <source>
        <dbReference type="ARBA" id="ARBA00023186"/>
    </source>
</evidence>
<reference evidence="8 9" key="1">
    <citation type="journal article" date="2021" name="Sci. Rep.">
        <title>The genome of the diatom Chaetoceros tenuissimus carries an ancient integrated fragment of an extant virus.</title>
        <authorList>
            <person name="Hongo Y."/>
            <person name="Kimura K."/>
            <person name="Takaki Y."/>
            <person name="Yoshida Y."/>
            <person name="Baba S."/>
            <person name="Kobayashi G."/>
            <person name="Nagasaki K."/>
            <person name="Hano T."/>
            <person name="Tomaru Y."/>
        </authorList>
    </citation>
    <scope>NUCLEOTIDE SEQUENCE [LARGE SCALE GENOMIC DNA]</scope>
    <source>
        <strain evidence="8 9">NIES-3715</strain>
    </source>
</reference>
<feature type="region of interest" description="Disordered" evidence="6">
    <location>
        <begin position="554"/>
        <end position="629"/>
    </location>
</feature>
<dbReference type="GO" id="GO:0030968">
    <property type="term" value="P:endoplasmic reticulum unfolded protein response"/>
    <property type="evidence" value="ECO:0007669"/>
    <property type="project" value="TreeGrafter"/>
</dbReference>
<evidence type="ECO:0000256" key="3">
    <source>
        <dbReference type="ARBA" id="ARBA00022840"/>
    </source>
</evidence>
<keyword evidence="4" id="KW-0143">Chaperone</keyword>
<dbReference type="Gene3D" id="2.60.34.10">
    <property type="entry name" value="Substrate Binding Domain Of DNAk, Chain A, domain 1"/>
    <property type="match status" value="1"/>
</dbReference>
<keyword evidence="7" id="KW-0732">Signal</keyword>
<evidence type="ECO:0000256" key="7">
    <source>
        <dbReference type="SAM" id="SignalP"/>
    </source>
</evidence>
<feature type="chain" id="PRO_5041953195" evidence="7">
    <location>
        <begin position="18"/>
        <end position="899"/>
    </location>
</feature>
<keyword evidence="1" id="KW-0547">Nucleotide-binding</keyword>
<feature type="region of interest" description="Disordered" evidence="6">
    <location>
        <begin position="835"/>
        <end position="899"/>
    </location>
</feature>
<dbReference type="SUPFAM" id="SSF53067">
    <property type="entry name" value="Actin-like ATPase domain"/>
    <property type="match status" value="2"/>
</dbReference>
<feature type="compositionally biased region" description="Acidic residues" evidence="6">
    <location>
        <begin position="556"/>
        <end position="567"/>
    </location>
</feature>
<dbReference type="EMBL" id="BLLK01000062">
    <property type="protein sequence ID" value="GFH59097.1"/>
    <property type="molecule type" value="Genomic_DNA"/>
</dbReference>
<accession>A0AAD3D721</accession>
<comment type="caution">
    <text evidence="8">The sequence shown here is derived from an EMBL/GenBank/DDBJ whole genome shotgun (WGS) entry which is preliminary data.</text>
</comment>
<dbReference type="GO" id="GO:0005524">
    <property type="term" value="F:ATP binding"/>
    <property type="evidence" value="ECO:0007669"/>
    <property type="project" value="UniProtKB-KW"/>
</dbReference>
<dbReference type="Proteomes" id="UP001054902">
    <property type="component" value="Unassembled WGS sequence"/>
</dbReference>